<protein>
    <submittedName>
        <fullName evidence="1">Uncharacterized protein</fullName>
    </submittedName>
</protein>
<keyword evidence="2" id="KW-1185">Reference proteome</keyword>
<reference evidence="1 2" key="1">
    <citation type="submission" date="2018-11" db="EMBL/GenBank/DDBJ databases">
        <authorList>
            <person name="Kleinhagauer T."/>
            <person name="Glaeser S.P."/>
            <person name="Spergser J."/>
            <person name="Ruckert C."/>
            <person name="Kaempfer P."/>
            <person name="Busse H.-J."/>
        </authorList>
    </citation>
    <scope>NUCLEOTIDE SEQUENCE [LARGE SCALE GENOMIC DNA]</scope>
    <source>
        <strain evidence="1 2">200CH</strain>
    </source>
</reference>
<gene>
    <name evidence="1" type="ORF">CCHOA_10100</name>
</gene>
<dbReference type="EMBL" id="CP033896">
    <property type="protein sequence ID" value="AZA14403.1"/>
    <property type="molecule type" value="Genomic_DNA"/>
</dbReference>
<organism evidence="1 2">
    <name type="scientific">Corynebacterium choanae</name>
    <dbReference type="NCBI Taxonomy" id="1862358"/>
    <lineage>
        <taxon>Bacteria</taxon>
        <taxon>Bacillati</taxon>
        <taxon>Actinomycetota</taxon>
        <taxon>Actinomycetes</taxon>
        <taxon>Mycobacteriales</taxon>
        <taxon>Corynebacteriaceae</taxon>
        <taxon>Corynebacterium</taxon>
    </lineage>
</organism>
<evidence type="ECO:0000313" key="1">
    <source>
        <dbReference type="EMBL" id="AZA14403.1"/>
    </source>
</evidence>
<evidence type="ECO:0000313" key="2">
    <source>
        <dbReference type="Proteomes" id="UP000269019"/>
    </source>
</evidence>
<dbReference type="KEGG" id="ccho:CCHOA_10100"/>
<dbReference type="AlphaFoldDB" id="A0A3G6J9G0"/>
<name>A0A3G6J9G0_9CORY</name>
<accession>A0A3G6J9G0</accession>
<dbReference type="Proteomes" id="UP000269019">
    <property type="component" value="Chromosome"/>
</dbReference>
<proteinExistence type="predicted"/>
<sequence length="108" mass="11901">MPVATPVVISNSPQEEFRLPPNPIAGIVFPAGLAGRPSVKGNKLHGATTSRFRNEPIHTMTDEVVVNKRHQLALMWSGCAPDRFSTYCRCVLAIHLIHCVHYRGVDPC</sequence>